<dbReference type="InterPro" id="IPR007460">
    <property type="entry name" value="BrnT_toxin"/>
</dbReference>
<name>A0A2H6BUL6_MICAE</name>
<proteinExistence type="predicted"/>
<dbReference type="Pfam" id="PF04365">
    <property type="entry name" value="BrnT_toxin"/>
    <property type="match status" value="1"/>
</dbReference>
<sequence length="90" mass="10878">MPSFEYDENKSKTNQQKHGIDFIEAQKLWEDDNLLEITSKSETEPRYLIIGQVQDKHWTAVITYRSEMIRIISVRRSRTNEVTWYESRRI</sequence>
<dbReference type="Proteomes" id="UP000236321">
    <property type="component" value="Unassembled WGS sequence"/>
</dbReference>
<evidence type="ECO:0000313" key="1">
    <source>
        <dbReference type="EMBL" id="GBD53877.1"/>
    </source>
</evidence>
<dbReference type="Gene3D" id="3.10.450.530">
    <property type="entry name" value="Ribonuclease toxin, BrnT, of type II toxin-antitoxin system"/>
    <property type="match status" value="1"/>
</dbReference>
<gene>
    <name evidence="1" type="ORF">BGM30_29700</name>
</gene>
<organism evidence="1 2">
    <name type="scientific">Microcystis aeruginosa NIES-298</name>
    <dbReference type="NCBI Taxonomy" id="449468"/>
    <lineage>
        <taxon>Bacteria</taxon>
        <taxon>Bacillati</taxon>
        <taxon>Cyanobacteriota</taxon>
        <taxon>Cyanophyceae</taxon>
        <taxon>Oscillatoriophycideae</taxon>
        <taxon>Chroococcales</taxon>
        <taxon>Microcystaceae</taxon>
        <taxon>Microcystis</taxon>
    </lineage>
</organism>
<comment type="caution">
    <text evidence="1">The sequence shown here is derived from an EMBL/GenBank/DDBJ whole genome shotgun (WGS) entry which is preliminary data.</text>
</comment>
<dbReference type="AlphaFoldDB" id="A0A2H6BUL6"/>
<protein>
    <submittedName>
        <fullName evidence="1">Uncharacterized protein</fullName>
    </submittedName>
</protein>
<dbReference type="RefSeq" id="WP_002751614.1">
    <property type="nucleotide sequence ID" value="NZ_BEIU01000008.1"/>
</dbReference>
<dbReference type="EMBL" id="BEYQ01000009">
    <property type="protein sequence ID" value="GBD53877.1"/>
    <property type="molecule type" value="Genomic_DNA"/>
</dbReference>
<dbReference type="InterPro" id="IPR038573">
    <property type="entry name" value="BrnT_sf"/>
</dbReference>
<accession>A0A2H6BUL6</accession>
<reference evidence="2" key="1">
    <citation type="submission" date="2017-12" db="EMBL/GenBank/DDBJ databases">
        <title>Improved Draft Genome Sequence of Microcystis aeruginosa NIES-298, a Microcystin-Producing Cyanobacterium from Lake Kasumigaura, Japan.</title>
        <authorList>
            <person name="Yamaguchi H."/>
            <person name="Suzuki S."/>
            <person name="Kawachi M."/>
        </authorList>
    </citation>
    <scope>NUCLEOTIDE SEQUENCE [LARGE SCALE GENOMIC DNA]</scope>
    <source>
        <strain evidence="2">NIES-298</strain>
    </source>
</reference>
<evidence type="ECO:0000313" key="2">
    <source>
        <dbReference type="Proteomes" id="UP000236321"/>
    </source>
</evidence>